<evidence type="ECO:0000313" key="2">
    <source>
        <dbReference type="Proteomes" id="UP000471640"/>
    </source>
</evidence>
<gene>
    <name evidence="1" type="ORF">G3480_14965</name>
</gene>
<evidence type="ECO:0000313" key="1">
    <source>
        <dbReference type="EMBL" id="NEX21596.1"/>
    </source>
</evidence>
<dbReference type="RefSeq" id="WP_164654696.1">
    <property type="nucleotide sequence ID" value="NZ_JAAIJR010000060.1"/>
</dbReference>
<accession>A0A6P1DXZ6</accession>
<proteinExistence type="predicted"/>
<comment type="caution">
    <text evidence="1">The sequence shown here is derived from an EMBL/GenBank/DDBJ whole genome shotgun (WGS) entry which is preliminary data.</text>
</comment>
<protein>
    <recommendedName>
        <fullName evidence="3">Porin</fullName>
    </recommendedName>
</protein>
<sequence length="394" mass="44059">MTQPSGRQLHVVEGLMLLLLASAMVGPASAMDFSLSGFGTLGAARSTDESAQFVRDLSHPDGLTEQWSLNTDSVLGLQADLNIRPEWSATLQAVSHYRPDGGFEPEITWAFLGFDPNPSWSLRAGRLGIEFYMLADSRLVGYSYLTVRPPVDYYGTLPFSYVDGMDISATWPFAGGLLRGKLYGGLSREQSPWDQLQFDMSESLLLGGYLDYQKGPWQVRLGQTSVRFANDLPLEDFYAALPEATADELRVKDHWSHFSSLGIVYDAGPLQTQLMLSKTFNEHGTFEDTWSGYLVLGYRVQDWTPFVGVSAAKSAPADLQYAIPGYTDAYQSNFHTDQGTYFIGTRWDFRPGMALKAQVDVIRGDPSSTFLYRWENEEWDGSMTVFSLSWNFVF</sequence>
<name>A0A6P1DXZ6_9GAMM</name>
<dbReference type="EMBL" id="JAAIJR010000060">
    <property type="protein sequence ID" value="NEX21596.1"/>
    <property type="molecule type" value="Genomic_DNA"/>
</dbReference>
<reference evidence="2" key="1">
    <citation type="journal article" date="2020" name="Microbiol. Resour. Announc.">
        <title>Draft Genome Sequences of Thiorhodococcus mannitoliphagus and Thiorhodococcus minor, Purple Sulfur Photosynthetic Bacteria in the Gammaproteobacterial Family Chromatiaceae.</title>
        <authorList>
            <person name="Aviles F.A."/>
            <person name="Meyer T.E."/>
            <person name="Kyndt J.A."/>
        </authorList>
    </citation>
    <scope>NUCLEOTIDE SEQUENCE [LARGE SCALE GENOMIC DNA]</scope>
    <source>
        <strain evidence="2">DSM 18266</strain>
    </source>
</reference>
<dbReference type="Proteomes" id="UP000471640">
    <property type="component" value="Unassembled WGS sequence"/>
</dbReference>
<dbReference type="SUPFAM" id="SSF56935">
    <property type="entry name" value="Porins"/>
    <property type="match status" value="1"/>
</dbReference>
<evidence type="ECO:0008006" key="3">
    <source>
        <dbReference type="Google" id="ProtNLM"/>
    </source>
</evidence>
<reference evidence="1 2" key="2">
    <citation type="submission" date="2020-02" db="EMBL/GenBank/DDBJ databases">
        <title>Genome sequences of Thiorhodococcus mannitoliphagus and Thiorhodococcus minor, purple sulfur photosynthetic bacteria in the gammaproteobacterial family, Chromatiaceae.</title>
        <authorList>
            <person name="Aviles F.A."/>
            <person name="Meyer T.E."/>
            <person name="Kyndt J.A."/>
        </authorList>
    </citation>
    <scope>NUCLEOTIDE SEQUENCE [LARGE SCALE GENOMIC DNA]</scope>
    <source>
        <strain evidence="1 2">DSM 18266</strain>
    </source>
</reference>
<keyword evidence="2" id="KW-1185">Reference proteome</keyword>
<organism evidence="1 2">
    <name type="scientific">Thiorhodococcus mannitoliphagus</name>
    <dbReference type="NCBI Taxonomy" id="329406"/>
    <lineage>
        <taxon>Bacteria</taxon>
        <taxon>Pseudomonadati</taxon>
        <taxon>Pseudomonadota</taxon>
        <taxon>Gammaproteobacteria</taxon>
        <taxon>Chromatiales</taxon>
        <taxon>Chromatiaceae</taxon>
        <taxon>Thiorhodococcus</taxon>
    </lineage>
</organism>
<dbReference type="AlphaFoldDB" id="A0A6P1DXZ6"/>